<evidence type="ECO:0000256" key="3">
    <source>
        <dbReference type="ARBA" id="ARBA00023136"/>
    </source>
</evidence>
<reference evidence="6 7" key="1">
    <citation type="submission" date="2024-04" db="EMBL/GenBank/DDBJ databases">
        <title>Draft Genome Sequence of Isolates Cultured from Underwater Hawaii Seamounts in the North Pacific Ocean.</title>
        <authorList>
            <person name="Sharma I."/>
            <person name="Darden B."/>
            <person name="Creggett J."/>
            <person name="Taylor S."/>
            <person name="Grant M.P."/>
            <person name="Scott J."/>
            <person name="Attles S."/>
            <person name="Walker S."/>
            <person name="Johnson G."/>
            <person name="St. Cloud C."/>
        </authorList>
    </citation>
    <scope>NUCLEOTIDE SEQUENCE [LARGE SCALE GENOMIC DNA]</scope>
    <source>
        <strain evidence="6 7">03GJ23</strain>
    </source>
</reference>
<dbReference type="Proteomes" id="UP001467669">
    <property type="component" value="Unassembled WGS sequence"/>
</dbReference>
<organism evidence="6 7">
    <name type="scientific">Stutzerimonas chloritidismutans</name>
    <name type="common">Pseudomonas chloritidismutans</name>
    <dbReference type="NCBI Taxonomy" id="203192"/>
    <lineage>
        <taxon>Bacteria</taxon>
        <taxon>Pseudomonadati</taxon>
        <taxon>Pseudomonadota</taxon>
        <taxon>Gammaproteobacteria</taxon>
        <taxon>Pseudomonadales</taxon>
        <taxon>Pseudomonadaceae</taxon>
        <taxon>Stutzerimonas</taxon>
    </lineage>
</organism>
<accession>A0ABU9MA35</accession>
<feature type="domain" description="Major facilitator superfamily (MFS) profile" evidence="5">
    <location>
        <begin position="29"/>
        <end position="175"/>
    </location>
</feature>
<dbReference type="SUPFAM" id="SSF103473">
    <property type="entry name" value="MFS general substrate transporter"/>
    <property type="match status" value="1"/>
</dbReference>
<dbReference type="InterPro" id="IPR036259">
    <property type="entry name" value="MFS_trans_sf"/>
</dbReference>
<evidence type="ECO:0000256" key="2">
    <source>
        <dbReference type="ARBA" id="ARBA00022989"/>
    </source>
</evidence>
<evidence type="ECO:0000256" key="4">
    <source>
        <dbReference type="SAM" id="Phobius"/>
    </source>
</evidence>
<keyword evidence="2 4" id="KW-1133">Transmembrane helix</keyword>
<gene>
    <name evidence="6" type="ORF">AAGW23_10480</name>
</gene>
<feature type="transmembrane region" description="Helical" evidence="4">
    <location>
        <begin position="30"/>
        <end position="50"/>
    </location>
</feature>
<dbReference type="InterPro" id="IPR011701">
    <property type="entry name" value="MFS"/>
</dbReference>
<evidence type="ECO:0000313" key="7">
    <source>
        <dbReference type="Proteomes" id="UP001467669"/>
    </source>
</evidence>
<dbReference type="EMBL" id="JBCFXD010000005">
    <property type="protein sequence ID" value="MEL7559264.1"/>
    <property type="molecule type" value="Genomic_DNA"/>
</dbReference>
<comment type="caution">
    <text evidence="6">The sequence shown here is derived from an EMBL/GenBank/DDBJ whole genome shotgun (WGS) entry which is preliminary data.</text>
</comment>
<dbReference type="Gene3D" id="1.20.1250.20">
    <property type="entry name" value="MFS general substrate transporter like domains"/>
    <property type="match status" value="1"/>
</dbReference>
<protein>
    <submittedName>
        <fullName evidence="6">MFS transporter</fullName>
    </submittedName>
</protein>
<evidence type="ECO:0000313" key="6">
    <source>
        <dbReference type="EMBL" id="MEL7559264.1"/>
    </source>
</evidence>
<evidence type="ECO:0000259" key="5">
    <source>
        <dbReference type="PROSITE" id="PS50850"/>
    </source>
</evidence>
<feature type="transmembrane region" description="Helical" evidence="4">
    <location>
        <begin position="70"/>
        <end position="92"/>
    </location>
</feature>
<dbReference type="Pfam" id="PF07690">
    <property type="entry name" value="MFS_1"/>
    <property type="match status" value="1"/>
</dbReference>
<sequence>MGGRSSNDRGFFMSTAAPASPQQPVLTMRLAVGLLGVLLAAMVAGLSGRVPALVLVDLQGALGFAKDDASWLTTAYSAGELAAMPFAAWFAITFSMRRFHMTMLAAALLLAAALPFVRDLNVLIALRLLHGICAGSLVPVLMMAALRFLPTSIRLHGLALAVVAQHGHARHELAS</sequence>
<dbReference type="PROSITE" id="PS50850">
    <property type="entry name" value="MFS"/>
    <property type="match status" value="1"/>
</dbReference>
<feature type="transmembrane region" description="Helical" evidence="4">
    <location>
        <begin position="99"/>
        <end position="117"/>
    </location>
</feature>
<keyword evidence="1 4" id="KW-0812">Transmembrane</keyword>
<name>A0ABU9MA35_STUCH</name>
<keyword evidence="3 4" id="KW-0472">Membrane</keyword>
<feature type="transmembrane region" description="Helical" evidence="4">
    <location>
        <begin position="123"/>
        <end position="146"/>
    </location>
</feature>
<dbReference type="InterPro" id="IPR020846">
    <property type="entry name" value="MFS_dom"/>
</dbReference>
<keyword evidence="7" id="KW-1185">Reference proteome</keyword>
<dbReference type="RefSeq" id="WP_342406426.1">
    <property type="nucleotide sequence ID" value="NZ_JBCFXD010000005.1"/>
</dbReference>
<evidence type="ECO:0000256" key="1">
    <source>
        <dbReference type="ARBA" id="ARBA00022692"/>
    </source>
</evidence>
<proteinExistence type="predicted"/>